<gene>
    <name evidence="1" type="ORF">GN277_24740</name>
</gene>
<organism evidence="1 2">
    <name type="scientific">Sporofaciens musculi</name>
    <dbReference type="NCBI Taxonomy" id="2681861"/>
    <lineage>
        <taxon>Bacteria</taxon>
        <taxon>Bacillati</taxon>
        <taxon>Bacillota</taxon>
        <taxon>Clostridia</taxon>
        <taxon>Lachnospirales</taxon>
        <taxon>Lachnospiraceae</taxon>
        <taxon>Sporofaciens</taxon>
    </lineage>
</organism>
<accession>A0A7X3ML35</accession>
<keyword evidence="2" id="KW-1185">Reference proteome</keyword>
<dbReference type="Proteomes" id="UP000460412">
    <property type="component" value="Unassembled WGS sequence"/>
</dbReference>
<dbReference type="InterPro" id="IPR027417">
    <property type="entry name" value="P-loop_NTPase"/>
</dbReference>
<dbReference type="Gene3D" id="3.40.50.300">
    <property type="entry name" value="P-loop containing nucleotide triphosphate hydrolases"/>
    <property type="match status" value="1"/>
</dbReference>
<comment type="caution">
    <text evidence="1">The sequence shown here is derived from an EMBL/GenBank/DDBJ whole genome shotgun (WGS) entry which is preliminary data.</text>
</comment>
<dbReference type="SUPFAM" id="SSF52540">
    <property type="entry name" value="P-loop containing nucleoside triphosphate hydrolases"/>
    <property type="match status" value="1"/>
</dbReference>
<name>A0A7X3ML35_9FIRM</name>
<dbReference type="AlphaFoldDB" id="A0A7X3ML35"/>
<evidence type="ECO:0000313" key="2">
    <source>
        <dbReference type="Proteomes" id="UP000460412"/>
    </source>
</evidence>
<sequence length="723" mass="82869">MKKQEIARLMPREAHKRIKTAQSIVVIGPTSSGKSTLIYALVNHQIIKFILVGVGDKCQTTIIPCNFLFDERIEKGEFFSIQIRTKVFSPKQIHIKVVEILAKQFALCGYEAEETISSIDSEVMLGILEPADAEYHLGKIVNEISIEDFKNIVNKAFTIIEDAEESFYNRVKKKKKEPDKRKVSIDEIRCIIMEDMWNELPEPIREEYQNWLNSIGEKITQRLNICLGANSGVESINEFSVVEDDILPYGGMILQSLFDPYEPYSLIVEEMTMACRPRDELIDMFYDKIPLRFCLRDTMGLNQINMDNNSVKDALDIALNCSPDSILLLMNLEERDDVIENCCEAINSKIGKAQRLDVPVHVIFTKADRVLSNIINKADRKTVELTQADYTEHIEAAIDIMENSIEGYLSHLMESSATWLSIRYLEEKIDPIQCALKEVTSPLIEKFTRNGLYRKINEILKETQMRILPKGVTSPLYVTVKDTGLPAVEIKIDPIVLSKEFNQIQEVLTKDKAVVNGYQITDTRRIHGRSVVRYYENLQIGLGYTTNAYVYGNFSINMKGMLKKVLENKIPDFLTLYQSEVIKTLADNMDDVELDKVIAELDENEQITQFAFADINPAIFDDLPLKVKKIQKLHLIFRHYFGSSDKFYMVIDRVAFNLSYGNDAIKKMTDAIYNKPFITYDETIRLMQENFKKQYGSPNFADVLAAEMSSAMTELVNKMFVII</sequence>
<reference evidence="1 2" key="1">
    <citation type="submission" date="2019-12" db="EMBL/GenBank/DDBJ databases">
        <title>Sporaefaciens musculi gen. nov., sp. nov., a novel bacterium isolated from the caecum of an obese mouse.</title>
        <authorList>
            <person name="Rasmussen T.S."/>
            <person name="Streidl T."/>
            <person name="Hitch T.C.A."/>
            <person name="Wortmann E."/>
            <person name="Deptula P."/>
            <person name="Hansen M."/>
            <person name="Nielsen D.S."/>
            <person name="Clavel T."/>
            <person name="Vogensen F.K."/>
        </authorList>
    </citation>
    <scope>NUCLEOTIDE SEQUENCE [LARGE SCALE GENOMIC DNA]</scope>
    <source>
        <strain evidence="1 2">WCA-9-b2</strain>
    </source>
</reference>
<dbReference type="EMBL" id="WUQX01000001">
    <property type="protein sequence ID" value="MXP78436.1"/>
    <property type="molecule type" value="Genomic_DNA"/>
</dbReference>
<dbReference type="RefSeq" id="WP_159755013.1">
    <property type="nucleotide sequence ID" value="NZ_WUQX01000001.1"/>
</dbReference>
<proteinExistence type="predicted"/>
<evidence type="ECO:0008006" key="3">
    <source>
        <dbReference type="Google" id="ProtNLM"/>
    </source>
</evidence>
<evidence type="ECO:0000313" key="1">
    <source>
        <dbReference type="EMBL" id="MXP78436.1"/>
    </source>
</evidence>
<protein>
    <recommendedName>
        <fullName evidence="3">Dynamin family protein</fullName>
    </recommendedName>
</protein>